<dbReference type="GO" id="GO:0016740">
    <property type="term" value="F:transferase activity"/>
    <property type="evidence" value="ECO:0007669"/>
    <property type="project" value="UniProtKB-KW"/>
</dbReference>
<dbReference type="SUPFAM" id="SSF52317">
    <property type="entry name" value="Class I glutamine amidotransferase-like"/>
    <property type="match status" value="1"/>
</dbReference>
<dbReference type="CDD" id="cd01741">
    <property type="entry name" value="GATase1_1"/>
    <property type="match status" value="1"/>
</dbReference>
<dbReference type="InterPro" id="IPR017926">
    <property type="entry name" value="GATASE"/>
</dbReference>
<dbReference type="AlphaFoldDB" id="A0A1I3XWI6"/>
<dbReference type="Gene3D" id="3.40.50.880">
    <property type="match status" value="1"/>
</dbReference>
<dbReference type="OrthoDB" id="9813383at2"/>
<dbReference type="STRING" id="45496.SAMN04488079_1075"/>
<keyword evidence="3" id="KW-1185">Reference proteome</keyword>
<protein>
    <submittedName>
        <fullName evidence="2">GMP synthase-Glutamine amidotransferase</fullName>
    </submittedName>
</protein>
<dbReference type="PANTHER" id="PTHR42695">
    <property type="entry name" value="GLUTAMINE AMIDOTRANSFERASE YLR126C-RELATED"/>
    <property type="match status" value="1"/>
</dbReference>
<evidence type="ECO:0000313" key="2">
    <source>
        <dbReference type="EMBL" id="SFK23629.1"/>
    </source>
</evidence>
<organism evidence="2 3">
    <name type="scientific">Methylophaga sulfidovorans</name>
    <dbReference type="NCBI Taxonomy" id="45496"/>
    <lineage>
        <taxon>Bacteria</taxon>
        <taxon>Pseudomonadati</taxon>
        <taxon>Pseudomonadota</taxon>
        <taxon>Gammaproteobacteria</taxon>
        <taxon>Thiotrichales</taxon>
        <taxon>Piscirickettsiaceae</taxon>
        <taxon>Methylophaga</taxon>
    </lineage>
</organism>
<keyword evidence="2" id="KW-0315">Glutamine amidotransferase</keyword>
<dbReference type="GO" id="GO:0005829">
    <property type="term" value="C:cytosol"/>
    <property type="evidence" value="ECO:0007669"/>
    <property type="project" value="TreeGrafter"/>
</dbReference>
<reference evidence="3" key="1">
    <citation type="submission" date="2016-10" db="EMBL/GenBank/DDBJ databases">
        <authorList>
            <person name="Varghese N."/>
            <person name="Submissions S."/>
        </authorList>
    </citation>
    <scope>NUCLEOTIDE SEQUENCE [LARGE SCALE GENOMIC DNA]</scope>
    <source>
        <strain evidence="3">DSM 11578</strain>
    </source>
</reference>
<dbReference type="Pfam" id="PF00117">
    <property type="entry name" value="GATase"/>
    <property type="match status" value="1"/>
</dbReference>
<dbReference type="RefSeq" id="WP_091712864.1">
    <property type="nucleotide sequence ID" value="NZ_FOSH01000007.1"/>
</dbReference>
<sequence>MQKVAILQHAEGEWIGSMQGWFADKEFELQTYRLDFNEALPTIDTFDWLLIMGGPMSVNDEDSYPWLPDEKKLIKDAIETGKKVLGICLGGQLIACAMGAKVYQNEQQEIGWHTVTKTDDTATWMPDSFEPLSWHGECFELPVNAFPFASSLITPYQGFHLGKYVWALQFHLEAEHGTVEAFYAIEKSLPDGEYVQSEAELFDDAPYLQQSREAIFALLHQMND</sequence>
<dbReference type="InterPro" id="IPR044992">
    <property type="entry name" value="ChyE-like"/>
</dbReference>
<dbReference type="Proteomes" id="UP000198924">
    <property type="component" value="Unassembled WGS sequence"/>
</dbReference>
<evidence type="ECO:0000313" key="3">
    <source>
        <dbReference type="Proteomes" id="UP000198924"/>
    </source>
</evidence>
<evidence type="ECO:0000259" key="1">
    <source>
        <dbReference type="Pfam" id="PF00117"/>
    </source>
</evidence>
<dbReference type="PANTHER" id="PTHR42695:SF5">
    <property type="entry name" value="GLUTAMINE AMIDOTRANSFERASE YLR126C-RELATED"/>
    <property type="match status" value="1"/>
</dbReference>
<dbReference type="FunFam" id="3.40.50.880:FF:000033">
    <property type="entry name" value="Glutamine amidotransferase class-I"/>
    <property type="match status" value="1"/>
</dbReference>
<accession>A0A1I3XWI6</accession>
<name>A0A1I3XWI6_9GAMM</name>
<dbReference type="EMBL" id="FOSH01000007">
    <property type="protein sequence ID" value="SFK23629.1"/>
    <property type="molecule type" value="Genomic_DNA"/>
</dbReference>
<proteinExistence type="predicted"/>
<keyword evidence="2" id="KW-0808">Transferase</keyword>
<gene>
    <name evidence="2" type="ORF">SAMN04488079_1075</name>
</gene>
<dbReference type="InterPro" id="IPR029062">
    <property type="entry name" value="Class_I_gatase-like"/>
</dbReference>
<dbReference type="PROSITE" id="PS51273">
    <property type="entry name" value="GATASE_TYPE_1"/>
    <property type="match status" value="1"/>
</dbReference>
<feature type="domain" description="Glutamine amidotransferase" evidence="1">
    <location>
        <begin position="33"/>
        <end position="180"/>
    </location>
</feature>